<feature type="region of interest" description="Disordered" evidence="1">
    <location>
        <begin position="71"/>
        <end position="91"/>
    </location>
</feature>
<evidence type="ECO:0000256" key="1">
    <source>
        <dbReference type="SAM" id="MobiDB-lite"/>
    </source>
</evidence>
<feature type="transmembrane region" description="Helical" evidence="2">
    <location>
        <begin position="42"/>
        <end position="60"/>
    </location>
</feature>
<dbReference type="Proteomes" id="UP001500655">
    <property type="component" value="Unassembled WGS sequence"/>
</dbReference>
<dbReference type="Pfam" id="PF09997">
    <property type="entry name" value="DUF2238"/>
    <property type="match status" value="1"/>
</dbReference>
<name>A0ABP4X204_9ACTN</name>
<keyword evidence="2" id="KW-0812">Transmembrane</keyword>
<gene>
    <name evidence="3" type="ORF">GCM10009681_44560</name>
</gene>
<comment type="caution">
    <text evidence="3">The sequence shown here is derived from an EMBL/GenBank/DDBJ whole genome shotgun (WGS) entry which is preliminary data.</text>
</comment>
<evidence type="ECO:0008006" key="5">
    <source>
        <dbReference type="Google" id="ProtNLM"/>
    </source>
</evidence>
<evidence type="ECO:0000313" key="4">
    <source>
        <dbReference type="Proteomes" id="UP001500655"/>
    </source>
</evidence>
<dbReference type="InterPro" id="IPR014509">
    <property type="entry name" value="YjdF-like"/>
</dbReference>
<keyword evidence="2" id="KW-1133">Transmembrane helix</keyword>
<keyword evidence="4" id="KW-1185">Reference proteome</keyword>
<sequence>MLVVYACLAFSSFFEMLEWWGSLIGGSATEDFLATQGDKWDTQWDMFLAGVGAITSLLLLSRPHDRQLAALPDAGSAAPPQQAAPAASLRG</sequence>
<feature type="compositionally biased region" description="Low complexity" evidence="1">
    <location>
        <begin position="77"/>
        <end position="91"/>
    </location>
</feature>
<proteinExistence type="predicted"/>
<keyword evidence="2" id="KW-0472">Membrane</keyword>
<accession>A0ABP4X204</accession>
<evidence type="ECO:0000313" key="3">
    <source>
        <dbReference type="EMBL" id="GAA1768420.1"/>
    </source>
</evidence>
<dbReference type="EMBL" id="BAAALS010000025">
    <property type="protein sequence ID" value="GAA1768420.1"/>
    <property type="molecule type" value="Genomic_DNA"/>
</dbReference>
<organism evidence="3 4">
    <name type="scientific">Luedemannella helvata</name>
    <dbReference type="NCBI Taxonomy" id="349315"/>
    <lineage>
        <taxon>Bacteria</taxon>
        <taxon>Bacillati</taxon>
        <taxon>Actinomycetota</taxon>
        <taxon>Actinomycetes</taxon>
        <taxon>Micromonosporales</taxon>
        <taxon>Micromonosporaceae</taxon>
        <taxon>Luedemannella</taxon>
    </lineage>
</organism>
<evidence type="ECO:0000256" key="2">
    <source>
        <dbReference type="SAM" id="Phobius"/>
    </source>
</evidence>
<reference evidence="4" key="1">
    <citation type="journal article" date="2019" name="Int. J. Syst. Evol. Microbiol.">
        <title>The Global Catalogue of Microorganisms (GCM) 10K type strain sequencing project: providing services to taxonomists for standard genome sequencing and annotation.</title>
        <authorList>
            <consortium name="The Broad Institute Genomics Platform"/>
            <consortium name="The Broad Institute Genome Sequencing Center for Infectious Disease"/>
            <person name="Wu L."/>
            <person name="Ma J."/>
        </authorList>
    </citation>
    <scope>NUCLEOTIDE SEQUENCE [LARGE SCALE GENOMIC DNA]</scope>
    <source>
        <strain evidence="4">JCM 13249</strain>
    </source>
</reference>
<protein>
    <recommendedName>
        <fullName evidence="5">DUF2238 domain-containing protein</fullName>
    </recommendedName>
</protein>